<name>A0AA39MTI3_9AGAR</name>
<dbReference type="EMBL" id="JAUEPT010000017">
    <property type="protein sequence ID" value="KAK0445250.1"/>
    <property type="molecule type" value="Genomic_DNA"/>
</dbReference>
<feature type="region of interest" description="Disordered" evidence="1">
    <location>
        <begin position="38"/>
        <end position="90"/>
    </location>
</feature>
<dbReference type="AlphaFoldDB" id="A0AA39MTI3"/>
<keyword evidence="3" id="KW-1185">Reference proteome</keyword>
<dbReference type="Proteomes" id="UP001175226">
    <property type="component" value="Unassembled WGS sequence"/>
</dbReference>
<organism evidence="2 3">
    <name type="scientific">Armillaria borealis</name>
    <dbReference type="NCBI Taxonomy" id="47425"/>
    <lineage>
        <taxon>Eukaryota</taxon>
        <taxon>Fungi</taxon>
        <taxon>Dikarya</taxon>
        <taxon>Basidiomycota</taxon>
        <taxon>Agaricomycotina</taxon>
        <taxon>Agaricomycetes</taxon>
        <taxon>Agaricomycetidae</taxon>
        <taxon>Agaricales</taxon>
        <taxon>Marasmiineae</taxon>
        <taxon>Physalacriaceae</taxon>
        <taxon>Armillaria</taxon>
    </lineage>
</organism>
<evidence type="ECO:0000313" key="3">
    <source>
        <dbReference type="Proteomes" id="UP001175226"/>
    </source>
</evidence>
<evidence type="ECO:0000256" key="1">
    <source>
        <dbReference type="SAM" id="MobiDB-lite"/>
    </source>
</evidence>
<proteinExistence type="predicted"/>
<protein>
    <submittedName>
        <fullName evidence="2">Uncharacterized protein</fullName>
    </submittedName>
</protein>
<gene>
    <name evidence="2" type="ORF">EV421DRAFT_348503</name>
</gene>
<evidence type="ECO:0000313" key="2">
    <source>
        <dbReference type="EMBL" id="KAK0445250.1"/>
    </source>
</evidence>
<reference evidence="2" key="1">
    <citation type="submission" date="2023-06" db="EMBL/GenBank/DDBJ databases">
        <authorList>
            <consortium name="Lawrence Berkeley National Laboratory"/>
            <person name="Ahrendt S."/>
            <person name="Sahu N."/>
            <person name="Indic B."/>
            <person name="Wong-Bajracharya J."/>
            <person name="Merenyi Z."/>
            <person name="Ke H.-M."/>
            <person name="Monk M."/>
            <person name="Kocsube S."/>
            <person name="Drula E."/>
            <person name="Lipzen A."/>
            <person name="Balint B."/>
            <person name="Henrissat B."/>
            <person name="Andreopoulos B."/>
            <person name="Martin F.M."/>
            <person name="Harder C.B."/>
            <person name="Rigling D."/>
            <person name="Ford K.L."/>
            <person name="Foster G.D."/>
            <person name="Pangilinan J."/>
            <person name="Papanicolaou A."/>
            <person name="Barry K."/>
            <person name="LaButti K."/>
            <person name="Viragh M."/>
            <person name="Koriabine M."/>
            <person name="Yan M."/>
            <person name="Riley R."/>
            <person name="Champramary S."/>
            <person name="Plett K.L."/>
            <person name="Tsai I.J."/>
            <person name="Slot J."/>
            <person name="Sipos G."/>
            <person name="Plett J."/>
            <person name="Nagy L.G."/>
            <person name="Grigoriev I.V."/>
        </authorList>
    </citation>
    <scope>NUCLEOTIDE SEQUENCE</scope>
    <source>
        <strain evidence="2">FPL87.14</strain>
    </source>
</reference>
<sequence>MWLKREQDGLKALVSRLVGRSALLYTWEKEWREKFGGEEKDEVDALDIDLPEPDDEDNDEEEEQRRNKSKVEVPSLPPTTSVPAGPHVVPEKRTCGQPCKVIPPTAPAEKIGERSLHSYILIPISLLYRYSNADDLS</sequence>
<accession>A0AA39MTI3</accession>
<comment type="caution">
    <text evidence="2">The sequence shown here is derived from an EMBL/GenBank/DDBJ whole genome shotgun (WGS) entry which is preliminary data.</text>
</comment>
<feature type="compositionally biased region" description="Acidic residues" evidence="1">
    <location>
        <begin position="39"/>
        <end position="62"/>
    </location>
</feature>